<gene>
    <name evidence="1" type="ORF">H8L67_04890</name>
</gene>
<evidence type="ECO:0000313" key="2">
    <source>
        <dbReference type="Proteomes" id="UP000824755"/>
    </source>
</evidence>
<organism evidence="1 2">
    <name type="scientific">Lysobacter soyae</name>
    <dbReference type="NCBI Taxonomy" id="2764185"/>
    <lineage>
        <taxon>Bacteria</taxon>
        <taxon>Pseudomonadati</taxon>
        <taxon>Pseudomonadota</taxon>
        <taxon>Gammaproteobacteria</taxon>
        <taxon>Lysobacterales</taxon>
        <taxon>Lysobacteraceae</taxon>
        <taxon>Lysobacter</taxon>
    </lineage>
</organism>
<dbReference type="EMBL" id="CP080544">
    <property type="protein sequence ID" value="QYR53815.1"/>
    <property type="molecule type" value="Genomic_DNA"/>
</dbReference>
<sequence length="174" mass="19157">MKIRLRNSIRQLSGCVSRMKLRGGSLAVALLAVSGTALAQSWIVVAVLPDGGVIQYDAHSIKRHTYLGLSDYVAGQSPPHWESTAKYEWPTDQRTEDGKTFRTAVVRNLWQCKGEDAEKVATSGFELFDVNGKTVGGESINAFHELTMLRWSLPQNEEASLGAFVCGEVSERSR</sequence>
<keyword evidence="2" id="KW-1185">Reference proteome</keyword>
<dbReference type="RefSeq" id="WP_220380620.1">
    <property type="nucleotide sequence ID" value="NZ_CP080544.1"/>
</dbReference>
<evidence type="ECO:0000313" key="1">
    <source>
        <dbReference type="EMBL" id="QYR53815.1"/>
    </source>
</evidence>
<dbReference type="Proteomes" id="UP000824755">
    <property type="component" value="Chromosome"/>
</dbReference>
<reference evidence="1 2" key="1">
    <citation type="submission" date="2021-08" db="EMBL/GenBank/DDBJ databases">
        <title>Lysobacter sp. strain CJ11 Genome sequencing and assembly.</title>
        <authorList>
            <person name="Kim I."/>
        </authorList>
    </citation>
    <scope>NUCLEOTIDE SEQUENCE [LARGE SCALE GENOMIC DNA]</scope>
    <source>
        <strain evidence="1 2">CJ11</strain>
    </source>
</reference>
<proteinExistence type="predicted"/>
<protein>
    <submittedName>
        <fullName evidence="1">Uncharacterized protein</fullName>
    </submittedName>
</protein>
<accession>A0ABX8WSK9</accession>
<name>A0ABX8WSK9_9GAMM</name>